<protein>
    <submittedName>
        <fullName evidence="2">Uncharacterized protein</fullName>
    </submittedName>
</protein>
<name>A0A7J6LPC7_PERCH</name>
<feature type="compositionally biased region" description="Basic residues" evidence="1">
    <location>
        <begin position="173"/>
        <end position="198"/>
    </location>
</feature>
<dbReference type="AlphaFoldDB" id="A0A7J6LPC7"/>
<accession>A0A7J6LPC7</accession>
<dbReference type="Proteomes" id="UP000591131">
    <property type="component" value="Unassembled WGS sequence"/>
</dbReference>
<keyword evidence="3" id="KW-1185">Reference proteome</keyword>
<reference evidence="2 3" key="1">
    <citation type="submission" date="2020-04" db="EMBL/GenBank/DDBJ databases">
        <title>Perkinsus chesapeaki whole genome sequence.</title>
        <authorList>
            <person name="Bogema D.R."/>
        </authorList>
    </citation>
    <scope>NUCLEOTIDE SEQUENCE [LARGE SCALE GENOMIC DNA]</scope>
    <source>
        <strain evidence="2">ATCC PRA-425</strain>
    </source>
</reference>
<gene>
    <name evidence="2" type="ORF">FOL47_006892</name>
</gene>
<proteinExistence type="predicted"/>
<evidence type="ECO:0000313" key="3">
    <source>
        <dbReference type="Proteomes" id="UP000591131"/>
    </source>
</evidence>
<comment type="caution">
    <text evidence="2">The sequence shown here is derived from an EMBL/GenBank/DDBJ whole genome shotgun (WGS) entry which is preliminary data.</text>
</comment>
<feature type="region of interest" description="Disordered" evidence="1">
    <location>
        <begin position="162"/>
        <end position="209"/>
    </location>
</feature>
<organism evidence="2 3">
    <name type="scientific">Perkinsus chesapeaki</name>
    <name type="common">Clam parasite</name>
    <name type="synonym">Perkinsus andrewsi</name>
    <dbReference type="NCBI Taxonomy" id="330153"/>
    <lineage>
        <taxon>Eukaryota</taxon>
        <taxon>Sar</taxon>
        <taxon>Alveolata</taxon>
        <taxon>Perkinsozoa</taxon>
        <taxon>Perkinsea</taxon>
        <taxon>Perkinsida</taxon>
        <taxon>Perkinsidae</taxon>
        <taxon>Perkinsus</taxon>
    </lineage>
</organism>
<evidence type="ECO:0000313" key="2">
    <source>
        <dbReference type="EMBL" id="KAF4660986.1"/>
    </source>
</evidence>
<sequence>ERMIIDEGKGEDSDCIIVDEENNQSVAICDDCGSLLALTQAVCMQKLGGLPWSKDLSPNLELSGAEENSLQGVSVRRLYVVDPDIEHETRLIDGELWTIFSGMRKNVNSSDVDVIKRMSCNERFERAVEEFKGDVGSSHPSYTGEYVLESMCDSLNEKFPVAETPSQPMSPRKILKSSQHKASRKIRRGLQKQMRRATRMAAKSSGSAK</sequence>
<dbReference type="EMBL" id="JAAPAO010000394">
    <property type="protein sequence ID" value="KAF4660986.1"/>
    <property type="molecule type" value="Genomic_DNA"/>
</dbReference>
<evidence type="ECO:0000256" key="1">
    <source>
        <dbReference type="SAM" id="MobiDB-lite"/>
    </source>
</evidence>
<feature type="non-terminal residue" evidence="2">
    <location>
        <position position="209"/>
    </location>
</feature>